<gene>
    <name evidence="1" type="ORF">KDX31_02470</name>
</gene>
<evidence type="ECO:0000313" key="1">
    <source>
        <dbReference type="EMBL" id="UTW03917.1"/>
    </source>
</evidence>
<evidence type="ECO:0000313" key="2">
    <source>
        <dbReference type="Proteomes" id="UP001059950"/>
    </source>
</evidence>
<sequence length="358" mass="40267">MLSLLKKMINKSSQKQDSGDNSTNLQGQQVIVNQGISYSDAKEIANDVFKANFIELKQEAALIAQNRAEEVTEKVISQLGARHPESLGEFQTPALQDALFTVQKQYAISGDQDLGDLLVDILVDRAAAPKRDMVQIVLDESLGIAPKLTLEQFDTLTLSFLLISHRRLDIQNYQGLLAHFRKRVIPFIEKLSDKNSDFTHLEYLGCGHVRAGSYGQLEANLRNTYKPFFSKGFSEEELKEKIGEGVNLHGLVIKCFHDPEKFQISVLDDDVLEQVADRNGISAEVKQKLKQLFESSTKAANEVKGILIEAIPEMERVFDVWKNSPFNQFELTSVGIAIAHANYRRKIGETMDLSIWIK</sequence>
<dbReference type="EMBL" id="CP073344">
    <property type="protein sequence ID" value="UTW03917.1"/>
    <property type="molecule type" value="Genomic_DNA"/>
</dbReference>
<reference evidence="1" key="1">
    <citation type="submission" date="2021-04" db="EMBL/GenBank/DDBJ databases">
        <title>Oceanospirillales bacteria with DddD are important DMSP degraders in coastal seawater.</title>
        <authorList>
            <person name="Liu J."/>
        </authorList>
    </citation>
    <scope>NUCLEOTIDE SEQUENCE</scope>
    <source>
        <strain evidence="1">GY6</strain>
    </source>
</reference>
<dbReference type="NCBIfam" id="NF045477">
    <property type="entry name" value="LPO_1073_dom"/>
    <property type="match status" value="1"/>
</dbReference>
<accession>A0ABY5GXF9</accession>
<dbReference type="Proteomes" id="UP001059950">
    <property type="component" value="Chromosome"/>
</dbReference>
<name>A0ABY5GXF9_9GAMM</name>
<dbReference type="InterPro" id="IPR053773">
    <property type="entry name" value="Vpar_1526-like"/>
</dbReference>
<keyword evidence="2" id="KW-1185">Reference proteome</keyword>
<protein>
    <submittedName>
        <fullName evidence="1">Uncharacterized protein</fullName>
    </submittedName>
</protein>
<organism evidence="1 2">
    <name type="scientific">Amphritea atlantica</name>
    <dbReference type="NCBI Taxonomy" id="355243"/>
    <lineage>
        <taxon>Bacteria</taxon>
        <taxon>Pseudomonadati</taxon>
        <taxon>Pseudomonadota</taxon>
        <taxon>Gammaproteobacteria</taxon>
        <taxon>Oceanospirillales</taxon>
        <taxon>Oceanospirillaceae</taxon>
        <taxon>Amphritea</taxon>
    </lineage>
</organism>
<proteinExistence type="predicted"/>